<keyword evidence="3" id="KW-1185">Reference proteome</keyword>
<dbReference type="OrthoDB" id="8481923at2"/>
<dbReference type="RefSeq" id="WP_153403136.1">
    <property type="nucleotide sequence ID" value="NZ_ML762430.1"/>
</dbReference>
<dbReference type="AlphaFoldDB" id="A0A7C8KY50"/>
<feature type="transmembrane region" description="Helical" evidence="1">
    <location>
        <begin position="189"/>
        <end position="207"/>
    </location>
</feature>
<dbReference type="EMBL" id="WEID01000052">
    <property type="protein sequence ID" value="KAB8135697.1"/>
    <property type="molecule type" value="Genomic_DNA"/>
</dbReference>
<dbReference type="InterPro" id="IPR025238">
    <property type="entry name" value="DUF4184"/>
</dbReference>
<protein>
    <submittedName>
        <fullName evidence="2">DUF4184 family protein</fullName>
    </submittedName>
</protein>
<proteinExistence type="predicted"/>
<name>A0A7C8KY50_9BACI</name>
<keyword evidence="1" id="KW-0812">Transmembrane</keyword>
<feature type="transmembrane region" description="Helical" evidence="1">
    <location>
        <begin position="151"/>
        <end position="169"/>
    </location>
</feature>
<evidence type="ECO:0000313" key="3">
    <source>
        <dbReference type="Proteomes" id="UP000480246"/>
    </source>
</evidence>
<dbReference type="Pfam" id="PF13803">
    <property type="entry name" value="DUF4184"/>
    <property type="match status" value="1"/>
</dbReference>
<feature type="transmembrane region" description="Helical" evidence="1">
    <location>
        <begin position="213"/>
        <end position="237"/>
    </location>
</feature>
<comment type="caution">
    <text evidence="2">The sequence shown here is derived from an EMBL/GenBank/DDBJ whole genome shotgun (WGS) entry which is preliminary data.</text>
</comment>
<keyword evidence="1" id="KW-0472">Membrane</keyword>
<keyword evidence="1" id="KW-1133">Transmembrane helix</keyword>
<evidence type="ECO:0000256" key="1">
    <source>
        <dbReference type="SAM" id="Phobius"/>
    </source>
</evidence>
<accession>A0A7C8KY50</accession>
<dbReference type="Proteomes" id="UP000480246">
    <property type="component" value="Unassembled WGS sequence"/>
</dbReference>
<gene>
    <name evidence="2" type="ORF">F9U64_10480</name>
</gene>
<sequence length="250" mass="28502">MSLTFAHPAAVLPFSRESKYVNFLAMVLGSMSPDFEYFLRGMPYGTIGHTFTGFLVLNLPVVVIVYFIYKIWIHQSLYDHLPTILREKPPEKARSSSLLNVIIFLYSALFGMLTHVAWDSFTHLDGLMVRNLSFLTYTVDLFDRTIPVFKLLQHGGTIAGILAILAYIYFRAATNTAEGGAKPRQKWIYWCLIAMLSTLFFSLWYLIDSLTFASFGIIVVRIIDSALISLLVVSIYFRRFVKEEHNAGEN</sequence>
<reference evidence="2 3" key="1">
    <citation type="submission" date="2019-10" db="EMBL/GenBank/DDBJ databases">
        <title>Gracilibacillus sp. nov. isolated from rice seeds.</title>
        <authorList>
            <person name="He S."/>
        </authorList>
    </citation>
    <scope>NUCLEOTIDE SEQUENCE [LARGE SCALE GENOMIC DNA]</scope>
    <source>
        <strain evidence="2 3">TD8</strain>
    </source>
</reference>
<feature type="transmembrane region" description="Helical" evidence="1">
    <location>
        <begin position="51"/>
        <end position="69"/>
    </location>
</feature>
<feature type="transmembrane region" description="Helical" evidence="1">
    <location>
        <begin position="98"/>
        <end position="118"/>
    </location>
</feature>
<organism evidence="2 3">
    <name type="scientific">Gracilibacillus oryzae</name>
    <dbReference type="NCBI Taxonomy" id="1672701"/>
    <lineage>
        <taxon>Bacteria</taxon>
        <taxon>Bacillati</taxon>
        <taxon>Bacillota</taxon>
        <taxon>Bacilli</taxon>
        <taxon>Bacillales</taxon>
        <taxon>Bacillaceae</taxon>
        <taxon>Gracilibacillus</taxon>
    </lineage>
</organism>
<evidence type="ECO:0000313" key="2">
    <source>
        <dbReference type="EMBL" id="KAB8135697.1"/>
    </source>
</evidence>